<dbReference type="Gene3D" id="3.30.450.30">
    <property type="entry name" value="Dynein light chain 2a, cytoplasmic"/>
    <property type="match status" value="1"/>
</dbReference>
<comment type="subcellular location">
    <subcellularLocation>
        <location evidence="2">Cytoplasm</location>
    </subcellularLocation>
    <subcellularLocation>
        <location evidence="1">Lysosome</location>
    </subcellularLocation>
</comment>
<keyword evidence="5" id="KW-0458">Lysosome</keyword>
<comment type="similarity">
    <text evidence="3">Belongs to the LAMTOR5 family.</text>
</comment>
<dbReference type="AlphaFoldDB" id="A0A086TL25"/>
<dbReference type="GO" id="GO:0071230">
    <property type="term" value="P:cellular response to amino acid stimulus"/>
    <property type="evidence" value="ECO:0007669"/>
    <property type="project" value="TreeGrafter"/>
</dbReference>
<name>A0A086TL25_9FUNG</name>
<keyword evidence="8" id="KW-1185">Reference proteome</keyword>
<proteinExistence type="inferred from homology"/>
<dbReference type="GO" id="GO:1904263">
    <property type="term" value="P:positive regulation of TORC1 signaling"/>
    <property type="evidence" value="ECO:0007669"/>
    <property type="project" value="TreeGrafter"/>
</dbReference>
<dbReference type="EMBL" id="KN042431">
    <property type="protein sequence ID" value="KFH62652.1"/>
    <property type="molecule type" value="Genomic_DNA"/>
</dbReference>
<evidence type="ECO:0000256" key="3">
    <source>
        <dbReference type="ARBA" id="ARBA00007795"/>
    </source>
</evidence>
<gene>
    <name evidence="7" type="ORF">MVEG_12044</name>
</gene>
<accession>A0A086TL25</accession>
<evidence type="ECO:0000256" key="5">
    <source>
        <dbReference type="ARBA" id="ARBA00023228"/>
    </source>
</evidence>
<dbReference type="OrthoDB" id="76862at2759"/>
<keyword evidence="4" id="KW-0963">Cytoplasm</keyword>
<reference evidence="7 8" key="1">
    <citation type="submission" date="2011-02" db="EMBL/GenBank/DDBJ databases">
        <title>The Genome Sequence of Mortierella verticillata NRRL 6337.</title>
        <authorList>
            <consortium name="The Broad Institute Genome Sequencing Platform"/>
            <person name="Russ C."/>
            <person name="Cuomo C."/>
            <person name="Burger G."/>
            <person name="Gray M.W."/>
            <person name="Holland P.W.H."/>
            <person name="King N."/>
            <person name="Lang F.B.F."/>
            <person name="Roger A.J."/>
            <person name="Ruiz-Trillo I."/>
            <person name="Young S.K."/>
            <person name="Zeng Q."/>
            <person name="Gargeya S."/>
            <person name="Alvarado L."/>
            <person name="Berlin A."/>
            <person name="Chapman S.B."/>
            <person name="Chen Z."/>
            <person name="Freedman E."/>
            <person name="Gellesch M."/>
            <person name="Goldberg J."/>
            <person name="Griggs A."/>
            <person name="Gujja S."/>
            <person name="Heilman E."/>
            <person name="Heiman D."/>
            <person name="Howarth C."/>
            <person name="Mehta T."/>
            <person name="Neiman D."/>
            <person name="Pearson M."/>
            <person name="Roberts A."/>
            <person name="Saif S."/>
            <person name="Shea T."/>
            <person name="Shenoy N."/>
            <person name="Sisk P."/>
            <person name="Stolte C."/>
            <person name="Sykes S."/>
            <person name="White J."/>
            <person name="Yandava C."/>
            <person name="Haas B."/>
            <person name="Nusbaum C."/>
            <person name="Birren B."/>
        </authorList>
    </citation>
    <scope>NUCLEOTIDE SEQUENCE [LARGE SCALE GENOMIC DNA]</scope>
    <source>
        <strain evidence="7 8">NRRL 6337</strain>
    </source>
</reference>
<evidence type="ECO:0000256" key="4">
    <source>
        <dbReference type="ARBA" id="ARBA00022490"/>
    </source>
</evidence>
<protein>
    <recommendedName>
        <fullName evidence="6">Late endosomal/lysosomal adaptor and MAPK and MTOR activator 5</fullName>
    </recommendedName>
</protein>
<evidence type="ECO:0000313" key="8">
    <source>
        <dbReference type="Proteomes" id="UP000243308"/>
    </source>
</evidence>
<dbReference type="PANTHER" id="PTHR13342:SF2">
    <property type="entry name" value="RAGULATOR COMPLEX PROTEIN LAMTOR5"/>
    <property type="match status" value="1"/>
</dbReference>
<dbReference type="InterPro" id="IPR024135">
    <property type="entry name" value="LAMTOR5"/>
</dbReference>
<dbReference type="GO" id="GO:0005085">
    <property type="term" value="F:guanyl-nucleotide exchange factor activity"/>
    <property type="evidence" value="ECO:0007669"/>
    <property type="project" value="TreeGrafter"/>
</dbReference>
<dbReference type="SUPFAM" id="SSF103196">
    <property type="entry name" value="Roadblock/LC7 domain"/>
    <property type="match status" value="1"/>
</dbReference>
<sequence>METGINNILTKLTESEGVVGVLIADEHGLCLGARGIAKASSAGFIASIASHAKELAEMKRNGSDGKDDTPTISVDYGQHTILIRSEGNHTLAVWKS</sequence>
<dbReference type="Proteomes" id="UP000243308">
    <property type="component" value="Unassembled WGS sequence"/>
</dbReference>
<dbReference type="PANTHER" id="PTHR13342">
    <property type="entry name" value="RAGULATOR COMPLEX PROTEIN LAMTOR5"/>
    <property type="match status" value="1"/>
</dbReference>
<evidence type="ECO:0000256" key="2">
    <source>
        <dbReference type="ARBA" id="ARBA00004496"/>
    </source>
</evidence>
<evidence type="ECO:0000313" key="7">
    <source>
        <dbReference type="EMBL" id="KFH62652.1"/>
    </source>
</evidence>
<evidence type="ECO:0000256" key="6">
    <source>
        <dbReference type="ARBA" id="ARBA00032692"/>
    </source>
</evidence>
<organism evidence="7 8">
    <name type="scientific">Podila verticillata NRRL 6337</name>
    <dbReference type="NCBI Taxonomy" id="1069443"/>
    <lineage>
        <taxon>Eukaryota</taxon>
        <taxon>Fungi</taxon>
        <taxon>Fungi incertae sedis</taxon>
        <taxon>Mucoromycota</taxon>
        <taxon>Mortierellomycotina</taxon>
        <taxon>Mortierellomycetes</taxon>
        <taxon>Mortierellales</taxon>
        <taxon>Mortierellaceae</taxon>
        <taxon>Podila</taxon>
    </lineage>
</organism>
<dbReference type="GO" id="GO:0043066">
    <property type="term" value="P:negative regulation of apoptotic process"/>
    <property type="evidence" value="ECO:0007669"/>
    <property type="project" value="InterPro"/>
</dbReference>
<dbReference type="GO" id="GO:0071986">
    <property type="term" value="C:Ragulator complex"/>
    <property type="evidence" value="ECO:0007669"/>
    <property type="project" value="InterPro"/>
</dbReference>
<evidence type="ECO:0000256" key="1">
    <source>
        <dbReference type="ARBA" id="ARBA00004371"/>
    </source>
</evidence>
<dbReference type="Pfam" id="PF16672">
    <property type="entry name" value="LAMTOR5"/>
    <property type="match status" value="1"/>
</dbReference>